<comment type="caution">
    <text evidence="3">The sequence shown here is derived from an EMBL/GenBank/DDBJ whole genome shotgun (WGS) entry which is preliminary data.</text>
</comment>
<sequence length="106" mass="11302">MSRSTSTARSRTWLRVLALLLALWVPGAHVPAQPVPDLAVAAESDGHDILDTPLRPPARAVHRADAPERLAPLPGPAPARPAARPRPAAPRMPSTPPLLRTVVLRC</sequence>
<name>A0ABS1P7C2_9ACTN</name>
<feature type="region of interest" description="Disordered" evidence="1">
    <location>
        <begin position="67"/>
        <end position="106"/>
    </location>
</feature>
<evidence type="ECO:0008006" key="5">
    <source>
        <dbReference type="Google" id="ProtNLM"/>
    </source>
</evidence>
<protein>
    <recommendedName>
        <fullName evidence="5">Secreted protein</fullName>
    </recommendedName>
</protein>
<dbReference type="RefSeq" id="WP_201821951.1">
    <property type="nucleotide sequence ID" value="NZ_JAERRH010000010.1"/>
</dbReference>
<evidence type="ECO:0000256" key="1">
    <source>
        <dbReference type="SAM" id="MobiDB-lite"/>
    </source>
</evidence>
<keyword evidence="4" id="KW-1185">Reference proteome</keyword>
<evidence type="ECO:0000313" key="4">
    <source>
        <dbReference type="Proteomes" id="UP000621386"/>
    </source>
</evidence>
<gene>
    <name evidence="3" type="ORF">JK361_25035</name>
</gene>
<feature type="compositionally biased region" description="Pro residues" evidence="1">
    <location>
        <begin position="87"/>
        <end position="96"/>
    </location>
</feature>
<reference evidence="3 4" key="1">
    <citation type="submission" date="2021-01" db="EMBL/GenBank/DDBJ databases">
        <title>WGS of actinomycetes isolated from Thailand.</title>
        <authorList>
            <person name="Thawai C."/>
        </authorList>
    </citation>
    <scope>NUCLEOTIDE SEQUENCE [LARGE SCALE GENOMIC DNA]</scope>
    <source>
        <strain evidence="3 4">CH5-8</strain>
    </source>
</reference>
<feature type="signal peptide" evidence="2">
    <location>
        <begin position="1"/>
        <end position="30"/>
    </location>
</feature>
<keyword evidence="2" id="KW-0732">Signal</keyword>
<proteinExistence type="predicted"/>
<organism evidence="3 4">
    <name type="scientific">Streptomyces musisoli</name>
    <dbReference type="NCBI Taxonomy" id="2802280"/>
    <lineage>
        <taxon>Bacteria</taxon>
        <taxon>Bacillati</taxon>
        <taxon>Actinomycetota</taxon>
        <taxon>Actinomycetes</taxon>
        <taxon>Kitasatosporales</taxon>
        <taxon>Streptomycetaceae</taxon>
        <taxon>Streptomyces</taxon>
    </lineage>
</organism>
<accession>A0ABS1P7C2</accession>
<dbReference type="EMBL" id="JAERRH010000010">
    <property type="protein sequence ID" value="MBL1107816.1"/>
    <property type="molecule type" value="Genomic_DNA"/>
</dbReference>
<dbReference type="Proteomes" id="UP000621386">
    <property type="component" value="Unassembled WGS sequence"/>
</dbReference>
<feature type="chain" id="PRO_5045683285" description="Secreted protein" evidence="2">
    <location>
        <begin position="31"/>
        <end position="106"/>
    </location>
</feature>
<evidence type="ECO:0000256" key="2">
    <source>
        <dbReference type="SAM" id="SignalP"/>
    </source>
</evidence>
<evidence type="ECO:0000313" key="3">
    <source>
        <dbReference type="EMBL" id="MBL1107816.1"/>
    </source>
</evidence>